<dbReference type="OrthoDB" id="678471at2"/>
<evidence type="ECO:0000313" key="2">
    <source>
        <dbReference type="Proteomes" id="UP000028981"/>
    </source>
</evidence>
<evidence type="ECO:0000313" key="1">
    <source>
        <dbReference type="EMBL" id="KFL29458.1"/>
    </source>
</evidence>
<accession>A0A087LXV5</accession>
<keyword evidence="2" id="KW-1185">Reference proteome</keyword>
<sequence length="69" mass="8138">MASETDRDPRHQTQQMQQRLQELMDHLRQDIEKVDEPQLKAMFETSAEVLGGIKKAFSDYESKNESAWR</sequence>
<comment type="caution">
    <text evidence="1">The sequence shown here is derived from an EMBL/GenBank/DDBJ whole genome shotgun (WGS) entry which is preliminary data.</text>
</comment>
<dbReference type="AlphaFoldDB" id="A0A087LXV5"/>
<protein>
    <submittedName>
        <fullName evidence="1">Uncharacterized protein</fullName>
    </submittedName>
</protein>
<dbReference type="STRING" id="46914.JP75_21130"/>
<dbReference type="EMBL" id="JQGC01000026">
    <property type="protein sequence ID" value="KFL29458.1"/>
    <property type="molecule type" value="Genomic_DNA"/>
</dbReference>
<name>A0A087LXV5_9HYPH</name>
<gene>
    <name evidence="1" type="ORF">JP75_21130</name>
</gene>
<proteinExistence type="predicted"/>
<reference evidence="1 2" key="1">
    <citation type="submission" date="2014-08" db="EMBL/GenBank/DDBJ databases">
        <authorList>
            <person name="Hassan Y.I."/>
            <person name="Lepp D."/>
            <person name="Zhou T."/>
        </authorList>
    </citation>
    <scope>NUCLEOTIDE SEQUENCE [LARGE SCALE GENOMIC DNA]</scope>
    <source>
        <strain evidence="1 2">IFO13584</strain>
    </source>
</reference>
<dbReference type="RefSeq" id="WP_035086491.1">
    <property type="nucleotide sequence ID" value="NZ_JQGC01000026.1"/>
</dbReference>
<dbReference type="Proteomes" id="UP000028981">
    <property type="component" value="Unassembled WGS sequence"/>
</dbReference>
<organism evidence="1 2">
    <name type="scientific">Devosia riboflavina</name>
    <dbReference type="NCBI Taxonomy" id="46914"/>
    <lineage>
        <taxon>Bacteria</taxon>
        <taxon>Pseudomonadati</taxon>
        <taxon>Pseudomonadota</taxon>
        <taxon>Alphaproteobacteria</taxon>
        <taxon>Hyphomicrobiales</taxon>
        <taxon>Devosiaceae</taxon>
        <taxon>Devosia</taxon>
    </lineage>
</organism>